<dbReference type="GO" id="GO:0046983">
    <property type="term" value="F:protein dimerization activity"/>
    <property type="evidence" value="ECO:0007669"/>
    <property type="project" value="InterPro"/>
</dbReference>
<dbReference type="SUPFAM" id="SSF53098">
    <property type="entry name" value="Ribonuclease H-like"/>
    <property type="match status" value="1"/>
</dbReference>
<proteinExistence type="predicted"/>
<sequence>MQAAIPTRSKEPLDELDRYLKADIEDVKDPIAHWNESKKLYPRLSQMALDYHAIPPTSVEVERVFSRGRLLLSHVRSALSPATTRAVLCLGQWSLLELVHKDDLEAVAQLPEL</sequence>
<organism evidence="2 3">
    <name type="scientific">Polyporus arcularius HHB13444</name>
    <dbReference type="NCBI Taxonomy" id="1314778"/>
    <lineage>
        <taxon>Eukaryota</taxon>
        <taxon>Fungi</taxon>
        <taxon>Dikarya</taxon>
        <taxon>Basidiomycota</taxon>
        <taxon>Agaricomycotina</taxon>
        <taxon>Agaricomycetes</taxon>
        <taxon>Polyporales</taxon>
        <taxon>Polyporaceae</taxon>
        <taxon>Polyporus</taxon>
    </lineage>
</organism>
<dbReference type="Pfam" id="PF05699">
    <property type="entry name" value="Dimer_Tnp_hAT"/>
    <property type="match status" value="1"/>
</dbReference>
<accession>A0A5C3NY33</accession>
<name>A0A5C3NY33_9APHY</name>
<dbReference type="STRING" id="1314778.A0A5C3NY33"/>
<gene>
    <name evidence="2" type="ORF">K466DRAFT_502417</name>
</gene>
<dbReference type="InterPro" id="IPR012337">
    <property type="entry name" value="RNaseH-like_sf"/>
</dbReference>
<evidence type="ECO:0000259" key="1">
    <source>
        <dbReference type="Pfam" id="PF05699"/>
    </source>
</evidence>
<protein>
    <submittedName>
        <fullName evidence="2">HATC-domain-containing protein</fullName>
    </submittedName>
</protein>
<feature type="domain" description="HAT C-terminal dimerisation" evidence="1">
    <location>
        <begin position="15"/>
        <end position="93"/>
    </location>
</feature>
<dbReference type="AlphaFoldDB" id="A0A5C3NY33"/>
<reference evidence="2 3" key="1">
    <citation type="journal article" date="2019" name="Nat. Ecol. Evol.">
        <title>Megaphylogeny resolves global patterns of mushroom evolution.</title>
        <authorList>
            <person name="Varga T."/>
            <person name="Krizsan K."/>
            <person name="Foldi C."/>
            <person name="Dima B."/>
            <person name="Sanchez-Garcia M."/>
            <person name="Sanchez-Ramirez S."/>
            <person name="Szollosi G.J."/>
            <person name="Szarkandi J.G."/>
            <person name="Papp V."/>
            <person name="Albert L."/>
            <person name="Andreopoulos W."/>
            <person name="Angelini C."/>
            <person name="Antonin V."/>
            <person name="Barry K.W."/>
            <person name="Bougher N.L."/>
            <person name="Buchanan P."/>
            <person name="Buyck B."/>
            <person name="Bense V."/>
            <person name="Catcheside P."/>
            <person name="Chovatia M."/>
            <person name="Cooper J."/>
            <person name="Damon W."/>
            <person name="Desjardin D."/>
            <person name="Finy P."/>
            <person name="Geml J."/>
            <person name="Haridas S."/>
            <person name="Hughes K."/>
            <person name="Justo A."/>
            <person name="Karasinski D."/>
            <person name="Kautmanova I."/>
            <person name="Kiss B."/>
            <person name="Kocsube S."/>
            <person name="Kotiranta H."/>
            <person name="LaButti K.M."/>
            <person name="Lechner B.E."/>
            <person name="Liimatainen K."/>
            <person name="Lipzen A."/>
            <person name="Lukacs Z."/>
            <person name="Mihaltcheva S."/>
            <person name="Morgado L.N."/>
            <person name="Niskanen T."/>
            <person name="Noordeloos M.E."/>
            <person name="Ohm R.A."/>
            <person name="Ortiz-Santana B."/>
            <person name="Ovrebo C."/>
            <person name="Racz N."/>
            <person name="Riley R."/>
            <person name="Savchenko A."/>
            <person name="Shiryaev A."/>
            <person name="Soop K."/>
            <person name="Spirin V."/>
            <person name="Szebenyi C."/>
            <person name="Tomsovsky M."/>
            <person name="Tulloss R.E."/>
            <person name="Uehling J."/>
            <person name="Grigoriev I.V."/>
            <person name="Vagvolgyi C."/>
            <person name="Papp T."/>
            <person name="Martin F.M."/>
            <person name="Miettinen O."/>
            <person name="Hibbett D.S."/>
            <person name="Nagy L.G."/>
        </authorList>
    </citation>
    <scope>NUCLEOTIDE SEQUENCE [LARGE SCALE GENOMIC DNA]</scope>
    <source>
        <strain evidence="2 3">HHB13444</strain>
    </source>
</reference>
<keyword evidence="3" id="KW-1185">Reference proteome</keyword>
<dbReference type="PANTHER" id="PTHR47611">
    <property type="entry name" value="HAT DIMERISATION DOMAIN, C-TERMINAL"/>
    <property type="match status" value="1"/>
</dbReference>
<dbReference type="PANTHER" id="PTHR47611:SF1">
    <property type="entry name" value="CCHC-TYPE DOMAIN-CONTAINING PROTEIN"/>
    <property type="match status" value="1"/>
</dbReference>
<dbReference type="InterPro" id="IPR008906">
    <property type="entry name" value="HATC_C_dom"/>
</dbReference>
<dbReference type="InParanoid" id="A0A5C3NY33"/>
<dbReference type="EMBL" id="ML211627">
    <property type="protein sequence ID" value="TFK81278.1"/>
    <property type="molecule type" value="Genomic_DNA"/>
</dbReference>
<dbReference type="Proteomes" id="UP000308197">
    <property type="component" value="Unassembled WGS sequence"/>
</dbReference>
<evidence type="ECO:0000313" key="2">
    <source>
        <dbReference type="EMBL" id="TFK81278.1"/>
    </source>
</evidence>
<evidence type="ECO:0000313" key="3">
    <source>
        <dbReference type="Proteomes" id="UP000308197"/>
    </source>
</evidence>